<name>A0AAN9TMP8_9HEMI</name>
<dbReference type="EC" id="3.5.4.4" evidence="4"/>
<keyword evidence="9" id="KW-0378">Hydrolase</keyword>
<proteinExistence type="inferred from homology"/>
<dbReference type="Proteomes" id="UP001367676">
    <property type="component" value="Unassembled WGS sequence"/>
</dbReference>
<feature type="domain" description="Adenosine deaminase" evidence="11">
    <location>
        <begin position="180"/>
        <end position="481"/>
    </location>
</feature>
<dbReference type="EMBL" id="JBBCAQ010000019">
    <property type="protein sequence ID" value="KAK7595070.1"/>
    <property type="molecule type" value="Genomic_DNA"/>
</dbReference>
<dbReference type="GO" id="GO:0046103">
    <property type="term" value="P:inosine biosynthetic process"/>
    <property type="evidence" value="ECO:0007669"/>
    <property type="project" value="TreeGrafter"/>
</dbReference>
<dbReference type="NCBIfam" id="TIGR01431">
    <property type="entry name" value="adm_rel"/>
    <property type="match status" value="1"/>
</dbReference>
<dbReference type="AlphaFoldDB" id="A0AAN9TMP8"/>
<comment type="caution">
    <text evidence="13">The sequence shown here is derived from an EMBL/GenBank/DDBJ whole genome shotgun (WGS) entry which is preliminary data.</text>
</comment>
<dbReference type="InterPro" id="IPR032466">
    <property type="entry name" value="Metal_Hydrolase"/>
</dbReference>
<dbReference type="PANTHER" id="PTHR11409">
    <property type="entry name" value="ADENOSINE DEAMINASE"/>
    <property type="match status" value="1"/>
</dbReference>
<keyword evidence="8" id="KW-0732">Signal</keyword>
<keyword evidence="14" id="KW-1185">Reference proteome</keyword>
<keyword evidence="6" id="KW-0964">Secreted</keyword>
<keyword evidence="7" id="KW-0479">Metal-binding</keyword>
<evidence type="ECO:0000256" key="9">
    <source>
        <dbReference type="ARBA" id="ARBA00022801"/>
    </source>
</evidence>
<comment type="catalytic activity">
    <reaction evidence="10">
        <text>adenosine + H2O + H(+) = inosine + NH4(+)</text>
        <dbReference type="Rhea" id="RHEA:24408"/>
        <dbReference type="ChEBI" id="CHEBI:15377"/>
        <dbReference type="ChEBI" id="CHEBI:15378"/>
        <dbReference type="ChEBI" id="CHEBI:16335"/>
        <dbReference type="ChEBI" id="CHEBI:17596"/>
        <dbReference type="ChEBI" id="CHEBI:28938"/>
        <dbReference type="EC" id="3.5.4.4"/>
    </reaction>
</comment>
<evidence type="ECO:0000313" key="14">
    <source>
        <dbReference type="Proteomes" id="UP001367676"/>
    </source>
</evidence>
<dbReference type="Gene3D" id="3.20.20.140">
    <property type="entry name" value="Metal-dependent hydrolases"/>
    <property type="match status" value="1"/>
</dbReference>
<dbReference type="InterPro" id="IPR013659">
    <property type="entry name" value="A_deaminase_N"/>
</dbReference>
<comment type="cofactor">
    <cofactor evidence="1">
        <name>Zn(2+)</name>
        <dbReference type="ChEBI" id="CHEBI:29105"/>
    </cofactor>
</comment>
<dbReference type="GO" id="GO:0004000">
    <property type="term" value="F:adenosine deaminase activity"/>
    <property type="evidence" value="ECO:0007669"/>
    <property type="project" value="InterPro"/>
</dbReference>
<comment type="similarity">
    <text evidence="3">Belongs to the metallo-dependent hydrolases superfamily. Adenosine and AMP deaminases family. ADGF subfamily.</text>
</comment>
<reference evidence="13 14" key="1">
    <citation type="submission" date="2024-03" db="EMBL/GenBank/DDBJ databases">
        <title>Adaptation during the transition from Ophiocordyceps entomopathogen to insect associate is accompanied by gene loss and intensified selection.</title>
        <authorList>
            <person name="Ward C.M."/>
            <person name="Onetto C.A."/>
            <person name="Borneman A.R."/>
        </authorList>
    </citation>
    <scope>NUCLEOTIDE SEQUENCE [LARGE SCALE GENOMIC DNA]</scope>
    <source>
        <strain evidence="13">AWRI1</strain>
        <tissue evidence="13">Single Adult Female</tissue>
    </source>
</reference>
<dbReference type="InterPro" id="IPR006330">
    <property type="entry name" value="Ado/ade_deaminase"/>
</dbReference>
<evidence type="ECO:0000256" key="6">
    <source>
        <dbReference type="ARBA" id="ARBA00022525"/>
    </source>
</evidence>
<evidence type="ECO:0000256" key="5">
    <source>
        <dbReference type="ARBA" id="ARBA00018099"/>
    </source>
</evidence>
<dbReference type="GO" id="GO:0005615">
    <property type="term" value="C:extracellular space"/>
    <property type="evidence" value="ECO:0007669"/>
    <property type="project" value="InterPro"/>
</dbReference>
<dbReference type="SUPFAM" id="SSF51556">
    <property type="entry name" value="Metallo-dependent hydrolases"/>
    <property type="match status" value="1"/>
</dbReference>
<evidence type="ECO:0000259" key="11">
    <source>
        <dbReference type="Pfam" id="PF00962"/>
    </source>
</evidence>
<comment type="subcellular location">
    <subcellularLocation>
        <location evidence="2">Secreted</location>
    </subcellularLocation>
</comment>
<dbReference type="PANTHER" id="PTHR11409:SF39">
    <property type="entry name" value="ADENOSINE DEAMINASE 2"/>
    <property type="match status" value="1"/>
</dbReference>
<gene>
    <name evidence="13" type="ORF">V9T40_001503</name>
</gene>
<evidence type="ECO:0000256" key="1">
    <source>
        <dbReference type="ARBA" id="ARBA00001947"/>
    </source>
</evidence>
<evidence type="ECO:0000256" key="4">
    <source>
        <dbReference type="ARBA" id="ARBA00012784"/>
    </source>
</evidence>
<dbReference type="InterPro" id="IPR001365">
    <property type="entry name" value="A_deaminase_dom"/>
</dbReference>
<feature type="domain" description="Adenosine/AMP deaminase N-terminal" evidence="12">
    <location>
        <begin position="29"/>
        <end position="103"/>
    </location>
</feature>
<dbReference type="Pfam" id="PF00962">
    <property type="entry name" value="A_deaminase"/>
    <property type="match status" value="1"/>
</dbReference>
<evidence type="ECO:0000256" key="7">
    <source>
        <dbReference type="ARBA" id="ARBA00022723"/>
    </source>
</evidence>
<dbReference type="GO" id="GO:0006154">
    <property type="term" value="P:adenosine catabolic process"/>
    <property type="evidence" value="ECO:0007669"/>
    <property type="project" value="InterPro"/>
</dbReference>
<dbReference type="GO" id="GO:0046872">
    <property type="term" value="F:metal ion binding"/>
    <property type="evidence" value="ECO:0007669"/>
    <property type="project" value="UniProtKB-KW"/>
</dbReference>
<protein>
    <recommendedName>
        <fullName evidence="5">Adenosine deaminase</fullName>
        <ecNumber evidence="4">3.5.4.4</ecNumber>
    </recommendedName>
</protein>
<accession>A0AAN9TMP8</accession>
<dbReference type="Pfam" id="PF08451">
    <property type="entry name" value="A_deaminase_N"/>
    <property type="match status" value="1"/>
</dbReference>
<evidence type="ECO:0000256" key="3">
    <source>
        <dbReference type="ARBA" id="ARBA00006083"/>
    </source>
</evidence>
<evidence type="ECO:0000256" key="2">
    <source>
        <dbReference type="ARBA" id="ARBA00004613"/>
    </source>
</evidence>
<evidence type="ECO:0000313" key="13">
    <source>
        <dbReference type="EMBL" id="KAK7595070.1"/>
    </source>
</evidence>
<organism evidence="13 14">
    <name type="scientific">Parthenolecanium corni</name>
    <dbReference type="NCBI Taxonomy" id="536013"/>
    <lineage>
        <taxon>Eukaryota</taxon>
        <taxon>Metazoa</taxon>
        <taxon>Ecdysozoa</taxon>
        <taxon>Arthropoda</taxon>
        <taxon>Hexapoda</taxon>
        <taxon>Insecta</taxon>
        <taxon>Pterygota</taxon>
        <taxon>Neoptera</taxon>
        <taxon>Paraneoptera</taxon>
        <taxon>Hemiptera</taxon>
        <taxon>Sternorrhyncha</taxon>
        <taxon>Coccoidea</taxon>
        <taxon>Coccidae</taxon>
        <taxon>Parthenolecanium</taxon>
    </lineage>
</organism>
<evidence type="ECO:0000256" key="8">
    <source>
        <dbReference type="ARBA" id="ARBA00022729"/>
    </source>
</evidence>
<dbReference type="FunFam" id="3.20.20.140:FF:000017">
    <property type="entry name" value="Adenosine deaminase 2"/>
    <property type="match status" value="1"/>
</dbReference>
<evidence type="ECO:0000259" key="12">
    <source>
        <dbReference type="Pfam" id="PF08451"/>
    </source>
</evidence>
<evidence type="ECO:0000256" key="10">
    <source>
        <dbReference type="ARBA" id="ARBA00047764"/>
    </source>
</evidence>
<dbReference type="InterPro" id="IPR006331">
    <property type="entry name" value="ADGF"/>
</dbReference>
<sequence>MQVFSFVNLKICVKILAILQFCCGSFLPNYLKLRNEIEFDEDKLLFGSRIELQNGEQRANKCLMSAKYQEIDRGFQNPSTFLPAKNFLEVQEEIRNSSVYKLIRRMPKGAVLHVHLPSLTSLDFIVEKLTYLPNLYACLDNNKLRFHFFQNPHGECNWILMNDLRANNVLNDTKIKQYLTSSMDKMKTEFDQNAVWNAFREILGVVYGLILYRPAFELYSYQGLQELYDDNVMYVEIRGTCDGLYELNGHTHKPMECIRIFKDTVDKFIRDHPNFWGAKIIYSTSRRTSPESFDYHIKTFKILKSAFPNLIGGFDLHGQEDLGQPLLDFAEKLLELGEEAQFYFHAGETNWYGQPTDENLIDAVLLKSRRIGHGLALLKHPIVLEMVKNRSIAIELNPISNQVLKYVGDMRNHPASYFFAKDFPVVVSNDDPNIWGARGLSDDFYETFIGIMSLKADLRALKQLAINSIIFSSMSEDEQTKAFVKWKVAWEEYINFLSSTQKCTF</sequence>